<keyword evidence="5 7" id="KW-1133">Transmembrane helix</keyword>
<dbReference type="InterPro" id="IPR050366">
    <property type="entry name" value="BP-dependent_transpt_permease"/>
</dbReference>
<dbReference type="GO" id="GO:0005886">
    <property type="term" value="C:plasma membrane"/>
    <property type="evidence" value="ECO:0007669"/>
    <property type="project" value="UniProtKB-SubCell"/>
</dbReference>
<dbReference type="EMBL" id="DRPZ01000126">
    <property type="protein sequence ID" value="HGY09314.1"/>
    <property type="molecule type" value="Genomic_DNA"/>
</dbReference>
<dbReference type="InterPro" id="IPR000515">
    <property type="entry name" value="MetI-like"/>
</dbReference>
<keyword evidence="4 7" id="KW-0812">Transmembrane</keyword>
<comment type="subcellular location">
    <subcellularLocation>
        <location evidence="1 7">Cell membrane</location>
        <topology evidence="1 7">Multi-pass membrane protein</topology>
    </subcellularLocation>
</comment>
<protein>
    <submittedName>
        <fullName evidence="9">ABC transporter permease</fullName>
    </submittedName>
</protein>
<feature type="transmembrane region" description="Helical" evidence="7">
    <location>
        <begin position="133"/>
        <end position="157"/>
    </location>
</feature>
<accession>A0A7C4Z4X8</accession>
<feature type="domain" description="ABC transmembrane type-1" evidence="8">
    <location>
        <begin position="134"/>
        <end position="326"/>
    </location>
</feature>
<sequence>MSKGDVLKPKAERWYQSKRFKRFRRNPLAIAGVMILIFFATLAILAPALTADRMGRACLRDLHLGRTEAVTVLRNPLSGAFWRASFAPPKSCYHIPRKGYSPRPKAPSKKYPLGLASGGYDIYYGIVWGARTAFYIGILVVGIVLIIAITVGGLAGLFGGWLDNVLMRLVDIVYSIPSLVLAMVFASIFGRGLAKTMVAIALVAWPIYARMLRGNILLVKSQDYISAAHAVGTGNARLFFKHILPNSIGSVIILASLDIGAIVITASTLAFLGLGADVGYADWGQMISFARSWISNPGGEPLKYWFVWFWPSMAIALFVLGWNLLGDAVRDALDPRS</sequence>
<dbReference type="PANTHER" id="PTHR43386:SF1">
    <property type="entry name" value="D,D-DIPEPTIDE TRANSPORT SYSTEM PERMEASE PROTEIN DDPC-RELATED"/>
    <property type="match status" value="1"/>
</dbReference>
<evidence type="ECO:0000256" key="4">
    <source>
        <dbReference type="ARBA" id="ARBA00022692"/>
    </source>
</evidence>
<evidence type="ECO:0000259" key="8">
    <source>
        <dbReference type="PROSITE" id="PS50928"/>
    </source>
</evidence>
<feature type="transmembrane region" description="Helical" evidence="7">
    <location>
        <begin position="169"/>
        <end position="190"/>
    </location>
</feature>
<dbReference type="PANTHER" id="PTHR43386">
    <property type="entry name" value="OLIGOPEPTIDE TRANSPORT SYSTEM PERMEASE PROTEIN APPC"/>
    <property type="match status" value="1"/>
</dbReference>
<evidence type="ECO:0000256" key="2">
    <source>
        <dbReference type="ARBA" id="ARBA00022448"/>
    </source>
</evidence>
<organism evidence="9">
    <name type="scientific">Oceanithermus profundus</name>
    <dbReference type="NCBI Taxonomy" id="187137"/>
    <lineage>
        <taxon>Bacteria</taxon>
        <taxon>Thermotogati</taxon>
        <taxon>Deinococcota</taxon>
        <taxon>Deinococci</taxon>
        <taxon>Thermales</taxon>
        <taxon>Thermaceae</taxon>
        <taxon>Oceanithermus</taxon>
    </lineage>
</organism>
<dbReference type="GO" id="GO:0055085">
    <property type="term" value="P:transmembrane transport"/>
    <property type="evidence" value="ECO:0007669"/>
    <property type="project" value="InterPro"/>
</dbReference>
<evidence type="ECO:0000256" key="6">
    <source>
        <dbReference type="ARBA" id="ARBA00023136"/>
    </source>
</evidence>
<evidence type="ECO:0000256" key="1">
    <source>
        <dbReference type="ARBA" id="ARBA00004651"/>
    </source>
</evidence>
<proteinExistence type="inferred from homology"/>
<evidence type="ECO:0000256" key="5">
    <source>
        <dbReference type="ARBA" id="ARBA00022989"/>
    </source>
</evidence>
<evidence type="ECO:0000313" key="9">
    <source>
        <dbReference type="EMBL" id="HGY09314.1"/>
    </source>
</evidence>
<feature type="transmembrane region" description="Helical" evidence="7">
    <location>
        <begin position="305"/>
        <end position="325"/>
    </location>
</feature>
<keyword evidence="6 7" id="KW-0472">Membrane</keyword>
<dbReference type="Gene3D" id="1.10.3720.10">
    <property type="entry name" value="MetI-like"/>
    <property type="match status" value="1"/>
</dbReference>
<dbReference type="AlphaFoldDB" id="A0A7C4Z4X8"/>
<dbReference type="Pfam" id="PF00528">
    <property type="entry name" value="BPD_transp_1"/>
    <property type="match status" value="1"/>
</dbReference>
<comment type="caution">
    <text evidence="9">The sequence shown here is derived from an EMBL/GenBank/DDBJ whole genome shotgun (WGS) entry which is preliminary data.</text>
</comment>
<reference evidence="9" key="1">
    <citation type="journal article" date="2020" name="mSystems">
        <title>Genome- and Community-Level Interaction Insights into Carbon Utilization and Element Cycling Functions of Hydrothermarchaeota in Hydrothermal Sediment.</title>
        <authorList>
            <person name="Zhou Z."/>
            <person name="Liu Y."/>
            <person name="Xu W."/>
            <person name="Pan J."/>
            <person name="Luo Z.H."/>
            <person name="Li M."/>
        </authorList>
    </citation>
    <scope>NUCLEOTIDE SEQUENCE [LARGE SCALE GENOMIC DNA]</scope>
    <source>
        <strain evidence="9">HyVt-570</strain>
    </source>
</reference>
<dbReference type="SUPFAM" id="SSF161098">
    <property type="entry name" value="MetI-like"/>
    <property type="match status" value="1"/>
</dbReference>
<dbReference type="PROSITE" id="PS50928">
    <property type="entry name" value="ABC_TM1"/>
    <property type="match status" value="1"/>
</dbReference>
<dbReference type="InterPro" id="IPR025966">
    <property type="entry name" value="OppC_N"/>
</dbReference>
<keyword evidence="3" id="KW-1003">Cell membrane</keyword>
<feature type="transmembrane region" description="Helical" evidence="7">
    <location>
        <begin position="251"/>
        <end position="276"/>
    </location>
</feature>
<comment type="similarity">
    <text evidence="7">Belongs to the binding-protein-dependent transport system permease family.</text>
</comment>
<name>A0A7C4Z4X8_9DEIN</name>
<dbReference type="InterPro" id="IPR035906">
    <property type="entry name" value="MetI-like_sf"/>
</dbReference>
<evidence type="ECO:0000256" key="3">
    <source>
        <dbReference type="ARBA" id="ARBA00022475"/>
    </source>
</evidence>
<dbReference type="Pfam" id="PF12911">
    <property type="entry name" value="OppC_N"/>
    <property type="match status" value="1"/>
</dbReference>
<gene>
    <name evidence="9" type="ORF">ENK37_04565</name>
</gene>
<dbReference type="Proteomes" id="UP000885759">
    <property type="component" value="Unassembled WGS sequence"/>
</dbReference>
<evidence type="ECO:0000256" key="7">
    <source>
        <dbReference type="RuleBase" id="RU363032"/>
    </source>
</evidence>
<dbReference type="CDD" id="cd06261">
    <property type="entry name" value="TM_PBP2"/>
    <property type="match status" value="1"/>
</dbReference>
<feature type="transmembrane region" description="Helical" evidence="7">
    <location>
        <begin position="28"/>
        <end position="49"/>
    </location>
</feature>
<keyword evidence="2 7" id="KW-0813">Transport</keyword>